<proteinExistence type="predicted"/>
<evidence type="ECO:0000256" key="2">
    <source>
        <dbReference type="SAM" id="SignalP"/>
    </source>
</evidence>
<keyword evidence="4" id="KW-1185">Reference proteome</keyword>
<dbReference type="AlphaFoldDB" id="A0AA39LCI6"/>
<feature type="chain" id="PRO_5041438671" evidence="2">
    <location>
        <begin position="19"/>
        <end position="400"/>
    </location>
</feature>
<dbReference type="EMBL" id="JAPDFR010000001">
    <property type="protein sequence ID" value="KAK0392207.1"/>
    <property type="molecule type" value="Genomic_DNA"/>
</dbReference>
<accession>A0AA39LCI6</accession>
<reference evidence="3" key="1">
    <citation type="submission" date="2022-10" db="EMBL/GenBank/DDBJ databases">
        <title>Determination and structural analysis of whole genome sequence of Sarocladium strictum F4-1.</title>
        <authorList>
            <person name="Hu L."/>
            <person name="Jiang Y."/>
        </authorList>
    </citation>
    <scope>NUCLEOTIDE SEQUENCE</scope>
    <source>
        <strain evidence="3">F4-1</strain>
    </source>
</reference>
<organism evidence="3 4">
    <name type="scientific">Sarocladium strictum</name>
    <name type="common">Black bundle disease fungus</name>
    <name type="synonym">Acremonium strictum</name>
    <dbReference type="NCBI Taxonomy" id="5046"/>
    <lineage>
        <taxon>Eukaryota</taxon>
        <taxon>Fungi</taxon>
        <taxon>Dikarya</taxon>
        <taxon>Ascomycota</taxon>
        <taxon>Pezizomycotina</taxon>
        <taxon>Sordariomycetes</taxon>
        <taxon>Hypocreomycetidae</taxon>
        <taxon>Hypocreales</taxon>
        <taxon>Sarocladiaceae</taxon>
        <taxon>Sarocladium</taxon>
    </lineage>
</organism>
<gene>
    <name evidence="3" type="ORF">NLU13_1705</name>
</gene>
<protein>
    <submittedName>
        <fullName evidence="3">Uncharacterized protein</fullName>
    </submittedName>
</protein>
<dbReference type="Proteomes" id="UP001175261">
    <property type="component" value="Unassembled WGS sequence"/>
</dbReference>
<evidence type="ECO:0000313" key="4">
    <source>
        <dbReference type="Proteomes" id="UP001175261"/>
    </source>
</evidence>
<keyword evidence="2" id="KW-0732">Signal</keyword>
<feature type="region of interest" description="Disordered" evidence="1">
    <location>
        <begin position="28"/>
        <end position="49"/>
    </location>
</feature>
<comment type="caution">
    <text evidence="3">The sequence shown here is derived from an EMBL/GenBank/DDBJ whole genome shotgun (WGS) entry which is preliminary data.</text>
</comment>
<sequence length="400" mass="44911">MKLPVIATALLLGIPVLAQEQVKPAAVEVGTSQDSAKSPEAGSDHKLNQDEPNKEFFELIYANSEEDGRPGSAVAVEDVLTYGTVEIDAQPHHHHGYRPQHRYRPSHCGECSHQPQHPHKPYYPEHNKKPGNDVLTDCFLCKKLNLFADELYYVSDIVWRLKCRDGKPVWKAIYLIESQLDELDKLIDKSPLDSCFDCRQESKIACCYKTYAEALIRLLDAISEKSEYLPGEVDKYLVTAINSLRSADSTFVYELARRMQCDEYIKEIMKKQGARDGSTQGSISEAFALIVSTPYITGETLDKDSVKSHEKKQGTKRSWGIVDFTPEQLAELEEAYEQVMDGLHLIAQGTEASGFTEDDLEDFQDAYAKVSEIVVDLIEESADKVEDLELEDLPTAAKAD</sequence>
<evidence type="ECO:0000256" key="1">
    <source>
        <dbReference type="SAM" id="MobiDB-lite"/>
    </source>
</evidence>
<feature type="signal peptide" evidence="2">
    <location>
        <begin position="1"/>
        <end position="18"/>
    </location>
</feature>
<name>A0AA39LCI6_SARSR</name>
<evidence type="ECO:0000313" key="3">
    <source>
        <dbReference type="EMBL" id="KAK0392207.1"/>
    </source>
</evidence>